<keyword evidence="2" id="KW-1185">Reference proteome</keyword>
<evidence type="ECO:0000313" key="2">
    <source>
        <dbReference type="Proteomes" id="UP000615026"/>
    </source>
</evidence>
<comment type="caution">
    <text evidence="1">The sequence shown here is derived from an EMBL/GenBank/DDBJ whole genome shotgun (WGS) entry which is preliminary data.</text>
</comment>
<dbReference type="Pfam" id="PF17784">
    <property type="entry name" value="Sulfotransfer_4"/>
    <property type="match status" value="1"/>
</dbReference>
<accession>A0A929FBX6</accession>
<organism evidence="1 2">
    <name type="scientific">Leptolyngbya cf. ectocarpi LEGE 11479</name>
    <dbReference type="NCBI Taxonomy" id="1828722"/>
    <lineage>
        <taxon>Bacteria</taxon>
        <taxon>Bacillati</taxon>
        <taxon>Cyanobacteriota</taxon>
        <taxon>Cyanophyceae</taxon>
        <taxon>Leptolyngbyales</taxon>
        <taxon>Leptolyngbyaceae</taxon>
        <taxon>Leptolyngbya group</taxon>
        <taxon>Leptolyngbya</taxon>
    </lineage>
</organism>
<gene>
    <name evidence="1" type="ORF">IQ260_20545</name>
</gene>
<reference evidence="1" key="1">
    <citation type="submission" date="2020-10" db="EMBL/GenBank/DDBJ databases">
        <authorList>
            <person name="Castelo-Branco R."/>
            <person name="Eusebio N."/>
            <person name="Adriana R."/>
            <person name="Vieira A."/>
            <person name="Brugerolle De Fraissinette N."/>
            <person name="Rezende De Castro R."/>
            <person name="Schneider M.P."/>
            <person name="Vasconcelos V."/>
            <person name="Leao P.N."/>
        </authorList>
    </citation>
    <scope>NUCLEOTIDE SEQUENCE</scope>
    <source>
        <strain evidence="1">LEGE 11479</strain>
    </source>
</reference>
<dbReference type="Gene3D" id="3.40.50.300">
    <property type="entry name" value="P-loop containing nucleotide triphosphate hydrolases"/>
    <property type="match status" value="1"/>
</dbReference>
<dbReference type="RefSeq" id="WP_193994958.1">
    <property type="nucleotide sequence ID" value="NZ_JADEXP010000226.1"/>
</dbReference>
<dbReference type="Proteomes" id="UP000615026">
    <property type="component" value="Unassembled WGS sequence"/>
</dbReference>
<name>A0A929FBX6_LEPEC</name>
<dbReference type="EMBL" id="JADEXP010000226">
    <property type="protein sequence ID" value="MBE9069038.1"/>
    <property type="molecule type" value="Genomic_DNA"/>
</dbReference>
<dbReference type="AlphaFoldDB" id="A0A929FBX6"/>
<protein>
    <submittedName>
        <fullName evidence="1">Uncharacterized protein</fullName>
    </submittedName>
</protein>
<evidence type="ECO:0000313" key="1">
    <source>
        <dbReference type="EMBL" id="MBE9069038.1"/>
    </source>
</evidence>
<dbReference type="InterPro" id="IPR027417">
    <property type="entry name" value="P-loop_NTPase"/>
</dbReference>
<sequence length="436" mass="51014">MTAIDLVFRSVGERTAQLALDLAIQNINPQRVHIIENVRPFAKAVDQMLRLSYTCDYVVFVDADCLILEDMSPFLQSNTLPYVDCYVLDQFRGYQHCGVHITRIDVVRTMQSVAVTDLDIRYALRPESSIRHLAMTKLKEYKSFKYFKILHDFFQDYCDIFAKYALRQLRDGHKLYLNTQFQKNEAYWRNCGSNVDFQVARMAMNYIKETTSEIMSGPEMTQLIAKLPQIATYELGKRQISPQKKLDREQVIEFIHCHEHRWKPALNYKIFGIGLHTFGLQKVVKAFNILGFNLVQYPQTFSHQFQVMLNGSYDFSCLEHFDGIFAVAAAQSYKRLDQLYPNSRFVLTLSDKQVCLQKISDQWPRRGYFMQQSLSELTPDHLNQLSDFYDRHVQEVKTYFQNRPTDLLLLSLDHKLGWQELCNFLDVPVPARVCPL</sequence>
<dbReference type="InterPro" id="IPR040632">
    <property type="entry name" value="Sulfotransfer_4"/>
</dbReference>
<proteinExistence type="predicted"/>